<dbReference type="EMBL" id="CACVBM020001410">
    <property type="protein sequence ID" value="CAA7049271.1"/>
    <property type="molecule type" value="Genomic_DNA"/>
</dbReference>
<dbReference type="Proteomes" id="UP000467841">
    <property type="component" value="Unassembled WGS sequence"/>
</dbReference>
<feature type="compositionally biased region" description="Basic and acidic residues" evidence="1">
    <location>
        <begin position="33"/>
        <end position="51"/>
    </location>
</feature>
<gene>
    <name evidence="2" type="ORF">MERR_LOCUS36506</name>
</gene>
<evidence type="ECO:0000256" key="1">
    <source>
        <dbReference type="SAM" id="MobiDB-lite"/>
    </source>
</evidence>
<comment type="caution">
    <text evidence="2">The sequence shown here is derived from an EMBL/GenBank/DDBJ whole genome shotgun (WGS) entry which is preliminary data.</text>
</comment>
<proteinExistence type="predicted"/>
<feature type="compositionally biased region" description="Basic residues" evidence="1">
    <location>
        <begin position="108"/>
        <end position="118"/>
    </location>
</feature>
<keyword evidence="3" id="KW-1185">Reference proteome</keyword>
<protein>
    <submittedName>
        <fullName evidence="2">Uncharacterized protein</fullName>
    </submittedName>
</protein>
<accession>A0A6D2JYK3</accession>
<evidence type="ECO:0000313" key="3">
    <source>
        <dbReference type="Proteomes" id="UP000467841"/>
    </source>
</evidence>
<reference evidence="2" key="1">
    <citation type="submission" date="2020-01" db="EMBL/GenBank/DDBJ databases">
        <authorList>
            <person name="Mishra B."/>
        </authorList>
    </citation>
    <scope>NUCLEOTIDE SEQUENCE [LARGE SCALE GENOMIC DNA]</scope>
</reference>
<organism evidence="2 3">
    <name type="scientific">Microthlaspi erraticum</name>
    <dbReference type="NCBI Taxonomy" id="1685480"/>
    <lineage>
        <taxon>Eukaryota</taxon>
        <taxon>Viridiplantae</taxon>
        <taxon>Streptophyta</taxon>
        <taxon>Embryophyta</taxon>
        <taxon>Tracheophyta</taxon>
        <taxon>Spermatophyta</taxon>
        <taxon>Magnoliopsida</taxon>
        <taxon>eudicotyledons</taxon>
        <taxon>Gunneridae</taxon>
        <taxon>Pentapetalae</taxon>
        <taxon>rosids</taxon>
        <taxon>malvids</taxon>
        <taxon>Brassicales</taxon>
        <taxon>Brassicaceae</taxon>
        <taxon>Coluteocarpeae</taxon>
        <taxon>Microthlaspi</taxon>
    </lineage>
</organism>
<dbReference type="AlphaFoldDB" id="A0A6D2JYK3"/>
<feature type="region of interest" description="Disordered" evidence="1">
    <location>
        <begin position="24"/>
        <end position="148"/>
    </location>
</feature>
<sequence>MDFIKTSSLRALSELTFQRNWNGLIEKTGPDGSIEKPRPSRAEQPAEERMFRVGQSLNRPSKLGQVHVSTRESNVPRSAKSQPRSRARPCRASREATPRGRATSHVPRPMRHPIRKAAPRPARNIGQIFTRRPAADHESPATTVPICR</sequence>
<feature type="compositionally biased region" description="Polar residues" evidence="1">
    <location>
        <begin position="67"/>
        <end position="82"/>
    </location>
</feature>
<name>A0A6D2JYK3_9BRAS</name>
<evidence type="ECO:0000313" key="2">
    <source>
        <dbReference type="EMBL" id="CAA7049271.1"/>
    </source>
</evidence>